<comment type="caution">
    <text evidence="1">The sequence shown here is derived from an EMBL/GenBank/DDBJ whole genome shotgun (WGS) entry which is preliminary data.</text>
</comment>
<evidence type="ECO:0000313" key="2">
    <source>
        <dbReference type="Proteomes" id="UP000786387"/>
    </source>
</evidence>
<dbReference type="Gene3D" id="3.20.20.150">
    <property type="entry name" value="Divalent-metal-dependent TIM barrel enzymes"/>
    <property type="match status" value="1"/>
</dbReference>
<keyword evidence="1" id="KW-0413">Isomerase</keyword>
<dbReference type="Proteomes" id="UP000786387">
    <property type="component" value="Unassembled WGS sequence"/>
</dbReference>
<accession>A0ABR5YWQ2</accession>
<dbReference type="GO" id="GO:0016853">
    <property type="term" value="F:isomerase activity"/>
    <property type="evidence" value="ECO:0007669"/>
    <property type="project" value="UniProtKB-KW"/>
</dbReference>
<dbReference type="RefSeq" id="WP_181069345.1">
    <property type="nucleotide sequence ID" value="NZ_JAAMRF010000002.1"/>
</dbReference>
<protein>
    <submittedName>
        <fullName evidence="1">Hydroxypyruvate isomerase</fullName>
    </submittedName>
</protein>
<dbReference type="EMBL" id="JAAMRF010000002">
    <property type="protein sequence ID" value="MBA1272377.1"/>
    <property type="molecule type" value="Genomic_DNA"/>
</dbReference>
<reference evidence="1 2" key="1">
    <citation type="submission" date="2020-02" db="EMBL/GenBank/DDBJ databases">
        <title>Synteny-based analysis reveals conserved mechanism for high triclosan tolerance in Pseudomonas, as well as instances of horizontal transfer.</title>
        <authorList>
            <person name="Mcfarland A.G."/>
            <person name="Bertucci H.K."/>
            <person name="Litmann E."/>
            <person name="Shen J."/>
            <person name="Huttenhower C."/>
            <person name="Hartmann E.M."/>
        </authorList>
    </citation>
    <scope>NUCLEOTIDE SEQUENCE [LARGE SCALE GENOMIC DNA]</scope>
    <source>
        <strain evidence="1 2">115A1</strain>
    </source>
</reference>
<dbReference type="InterPro" id="IPR036237">
    <property type="entry name" value="Xyl_isomerase-like_sf"/>
</dbReference>
<proteinExistence type="predicted"/>
<sequence length="215" mass="22689">MKIAANLDVLFGDRPLPERVLAARLVGFDGVELRHPLSVATISLAQALERAALPLARLAVDVAVDGFESALQRALTDSAMLRPQQISVEVEALSAATAEAQLRRAAEAFALLGIGVLCRDDSAQPSGFAGLLALVEQVDHPNCRVQLDLSGEPEDRAAIELLSGCIGYLQLCRLPTGEKGTALLDALRSADYQGWLGLGYRGAEALLASGSHRPA</sequence>
<dbReference type="SUPFAM" id="SSF51658">
    <property type="entry name" value="Xylose isomerase-like"/>
    <property type="match status" value="1"/>
</dbReference>
<gene>
    <name evidence="1" type="ORF">G7026_03295</name>
</gene>
<name>A0ABR5YWQ2_9GAMM</name>
<keyword evidence="2" id="KW-1185">Reference proteome</keyword>
<evidence type="ECO:0000313" key="1">
    <source>
        <dbReference type="EMBL" id="MBA1272377.1"/>
    </source>
</evidence>
<organism evidence="1 2">
    <name type="scientific">Stutzerimonas azotifigens</name>
    <dbReference type="NCBI Taxonomy" id="291995"/>
    <lineage>
        <taxon>Bacteria</taxon>
        <taxon>Pseudomonadati</taxon>
        <taxon>Pseudomonadota</taxon>
        <taxon>Gammaproteobacteria</taxon>
        <taxon>Pseudomonadales</taxon>
        <taxon>Pseudomonadaceae</taxon>
        <taxon>Stutzerimonas</taxon>
    </lineage>
</organism>